<dbReference type="AlphaFoldDB" id="K1PN34"/>
<dbReference type="PRINTS" id="PR00480">
    <property type="entry name" value="ASTACIN"/>
</dbReference>
<dbReference type="Gene3D" id="2.10.25.10">
    <property type="entry name" value="Laminin"/>
    <property type="match status" value="1"/>
</dbReference>
<feature type="binding site" evidence="8">
    <location>
        <position position="198"/>
    </location>
    <ligand>
        <name>Zn(2+)</name>
        <dbReference type="ChEBI" id="CHEBI:29105"/>
        <note>catalytic</note>
    </ligand>
</feature>
<evidence type="ECO:0000256" key="6">
    <source>
        <dbReference type="ARBA" id="ARBA00023157"/>
    </source>
</evidence>
<dbReference type="GO" id="GO:0008270">
    <property type="term" value="F:zinc ion binding"/>
    <property type="evidence" value="ECO:0007669"/>
    <property type="project" value="UniProtKB-UniRule"/>
</dbReference>
<dbReference type="PANTHER" id="PTHR10127">
    <property type="entry name" value="DISCOIDIN, CUB, EGF, LAMININ , AND ZINC METALLOPROTEASE DOMAIN CONTAINING"/>
    <property type="match status" value="1"/>
</dbReference>
<dbReference type="InterPro" id="IPR013320">
    <property type="entry name" value="ConA-like_dom_sf"/>
</dbReference>
<dbReference type="SMART" id="SM00181">
    <property type="entry name" value="EGF"/>
    <property type="match status" value="3"/>
</dbReference>
<evidence type="ECO:0000256" key="1">
    <source>
        <dbReference type="ARBA" id="ARBA00022670"/>
    </source>
</evidence>
<dbReference type="PROSITE" id="PS01186">
    <property type="entry name" value="EGF_2"/>
    <property type="match status" value="1"/>
</dbReference>
<dbReference type="Gene3D" id="2.60.120.200">
    <property type="match status" value="1"/>
</dbReference>
<evidence type="ECO:0000256" key="3">
    <source>
        <dbReference type="ARBA" id="ARBA00022801"/>
    </source>
</evidence>
<evidence type="ECO:0000256" key="9">
    <source>
        <dbReference type="RuleBase" id="RU361183"/>
    </source>
</evidence>
<keyword evidence="2 8" id="KW-0479">Metal-binding</keyword>
<proteinExistence type="predicted"/>
<feature type="signal peptide" evidence="9">
    <location>
        <begin position="1"/>
        <end position="21"/>
    </location>
</feature>
<dbReference type="SUPFAM" id="SSF49899">
    <property type="entry name" value="Concanavalin A-like lectins/glucanases"/>
    <property type="match status" value="1"/>
</dbReference>
<dbReference type="InParanoid" id="K1PN34"/>
<feature type="binding site" evidence="8">
    <location>
        <position position="192"/>
    </location>
    <ligand>
        <name>Zn(2+)</name>
        <dbReference type="ChEBI" id="CHEBI:29105"/>
        <note>catalytic</note>
    </ligand>
</feature>
<keyword evidence="3 8" id="KW-0378">Hydrolase</keyword>
<dbReference type="PROSITE" id="PS01180">
    <property type="entry name" value="CUB"/>
    <property type="match status" value="1"/>
</dbReference>
<keyword evidence="4 8" id="KW-0862">Zinc</keyword>
<dbReference type="Pfam" id="PF01400">
    <property type="entry name" value="Astacin"/>
    <property type="match status" value="1"/>
</dbReference>
<keyword evidence="6 7" id="KW-1015">Disulfide bond</keyword>
<protein>
    <recommendedName>
        <fullName evidence="9">Metalloendopeptidase</fullName>
        <ecNumber evidence="9">3.4.24.-</ecNumber>
    </recommendedName>
</protein>
<dbReference type="CDD" id="cd00054">
    <property type="entry name" value="EGF_CA"/>
    <property type="match status" value="1"/>
</dbReference>
<evidence type="ECO:0000256" key="2">
    <source>
        <dbReference type="ARBA" id="ARBA00022723"/>
    </source>
</evidence>
<keyword evidence="7" id="KW-0245">EGF-like domain</keyword>
<evidence type="ECO:0000256" key="8">
    <source>
        <dbReference type="PROSITE-ProRule" id="PRU01211"/>
    </source>
</evidence>
<comment type="caution">
    <text evidence="7">Lacks conserved residue(s) required for the propagation of feature annotation.</text>
</comment>
<dbReference type="CDD" id="cd00041">
    <property type="entry name" value="CUB"/>
    <property type="match status" value="1"/>
</dbReference>
<dbReference type="GO" id="GO:0006508">
    <property type="term" value="P:proteolysis"/>
    <property type="evidence" value="ECO:0007669"/>
    <property type="project" value="UniProtKB-KW"/>
</dbReference>
<dbReference type="HOGENOM" id="CLU_018314_0_0_1"/>
<dbReference type="InterPro" id="IPR000998">
    <property type="entry name" value="MAM_dom"/>
</dbReference>
<feature type="chain" id="PRO_5036530310" description="Metalloendopeptidase" evidence="9">
    <location>
        <begin position="22"/>
        <end position="759"/>
    </location>
</feature>
<dbReference type="SMART" id="SM00042">
    <property type="entry name" value="CUB"/>
    <property type="match status" value="1"/>
</dbReference>
<keyword evidence="9" id="KW-0732">Signal</keyword>
<dbReference type="InterPro" id="IPR001506">
    <property type="entry name" value="Peptidase_M12A"/>
</dbReference>
<dbReference type="PROSITE" id="PS00022">
    <property type="entry name" value="EGF_1"/>
    <property type="match status" value="1"/>
</dbReference>
<accession>K1PN34</accession>
<dbReference type="InterPro" id="IPR000742">
    <property type="entry name" value="EGF"/>
</dbReference>
<reference evidence="10" key="1">
    <citation type="journal article" date="2012" name="Nature">
        <title>The oyster genome reveals stress adaptation and complexity of shell formation.</title>
        <authorList>
            <person name="Zhang G."/>
            <person name="Fang X."/>
            <person name="Guo X."/>
            <person name="Li L."/>
            <person name="Luo R."/>
            <person name="Xu F."/>
            <person name="Yang P."/>
            <person name="Zhang L."/>
            <person name="Wang X."/>
            <person name="Qi H."/>
            <person name="Xiong Z."/>
            <person name="Que H."/>
            <person name="Xie Y."/>
            <person name="Holland P.W."/>
            <person name="Paps J."/>
            <person name="Zhu Y."/>
            <person name="Wu F."/>
            <person name="Chen Y."/>
            <person name="Wang J."/>
            <person name="Peng C."/>
            <person name="Meng J."/>
            <person name="Yang L."/>
            <person name="Liu J."/>
            <person name="Wen B."/>
            <person name="Zhang N."/>
            <person name="Huang Z."/>
            <person name="Zhu Q."/>
            <person name="Feng Y."/>
            <person name="Mount A."/>
            <person name="Hedgecock D."/>
            <person name="Xu Z."/>
            <person name="Liu Y."/>
            <person name="Domazet-Loso T."/>
            <person name="Du Y."/>
            <person name="Sun X."/>
            <person name="Zhang S."/>
            <person name="Liu B."/>
            <person name="Cheng P."/>
            <person name="Jiang X."/>
            <person name="Li J."/>
            <person name="Fan D."/>
            <person name="Wang W."/>
            <person name="Fu W."/>
            <person name="Wang T."/>
            <person name="Wang B."/>
            <person name="Zhang J."/>
            <person name="Peng Z."/>
            <person name="Li Y."/>
            <person name="Li N."/>
            <person name="Wang J."/>
            <person name="Chen M."/>
            <person name="He Y."/>
            <person name="Tan F."/>
            <person name="Song X."/>
            <person name="Zheng Q."/>
            <person name="Huang R."/>
            <person name="Yang H."/>
            <person name="Du X."/>
            <person name="Chen L."/>
            <person name="Yang M."/>
            <person name="Gaffney P.M."/>
            <person name="Wang S."/>
            <person name="Luo L."/>
            <person name="She Z."/>
            <person name="Ming Y."/>
            <person name="Huang W."/>
            <person name="Zhang S."/>
            <person name="Huang B."/>
            <person name="Zhang Y."/>
            <person name="Qu T."/>
            <person name="Ni P."/>
            <person name="Miao G."/>
            <person name="Wang J."/>
            <person name="Wang Q."/>
            <person name="Steinberg C.E."/>
            <person name="Wang H."/>
            <person name="Li N."/>
            <person name="Qian L."/>
            <person name="Zhang G."/>
            <person name="Li Y."/>
            <person name="Yang H."/>
            <person name="Liu X."/>
            <person name="Wang J."/>
            <person name="Yin Y."/>
            <person name="Wang J."/>
        </authorList>
    </citation>
    <scope>NUCLEOTIDE SEQUENCE [LARGE SCALE GENOMIC DNA]</scope>
    <source>
        <strain evidence="10">05x7-T-G4-1.051#20</strain>
    </source>
</reference>
<dbReference type="PROSITE" id="PS50026">
    <property type="entry name" value="EGF_3"/>
    <property type="match status" value="1"/>
</dbReference>
<dbReference type="SMART" id="SM00235">
    <property type="entry name" value="ZnMc"/>
    <property type="match status" value="1"/>
</dbReference>
<dbReference type="PANTHER" id="PTHR10127:SF780">
    <property type="entry name" value="METALLOENDOPEPTIDASE"/>
    <property type="match status" value="1"/>
</dbReference>
<feature type="active site" evidence="8">
    <location>
        <position position="189"/>
    </location>
</feature>
<organism evidence="10">
    <name type="scientific">Magallana gigas</name>
    <name type="common">Pacific oyster</name>
    <name type="synonym">Crassostrea gigas</name>
    <dbReference type="NCBI Taxonomy" id="29159"/>
    <lineage>
        <taxon>Eukaryota</taxon>
        <taxon>Metazoa</taxon>
        <taxon>Spiralia</taxon>
        <taxon>Lophotrochozoa</taxon>
        <taxon>Mollusca</taxon>
        <taxon>Bivalvia</taxon>
        <taxon>Autobranchia</taxon>
        <taxon>Pteriomorphia</taxon>
        <taxon>Ostreida</taxon>
        <taxon>Ostreoidea</taxon>
        <taxon>Ostreidae</taxon>
        <taxon>Magallana</taxon>
    </lineage>
</organism>
<dbReference type="InterPro" id="IPR006026">
    <property type="entry name" value="Peptidase_Metallo"/>
</dbReference>
<feature type="binding site" evidence="8">
    <location>
        <position position="188"/>
    </location>
    <ligand>
        <name>Zn(2+)</name>
        <dbReference type="ChEBI" id="CHEBI:29105"/>
        <note>catalytic</note>
    </ligand>
</feature>
<evidence type="ECO:0000256" key="4">
    <source>
        <dbReference type="ARBA" id="ARBA00022833"/>
    </source>
</evidence>
<dbReference type="SMART" id="SM00137">
    <property type="entry name" value="MAM"/>
    <property type="match status" value="1"/>
</dbReference>
<dbReference type="Gene3D" id="3.40.390.10">
    <property type="entry name" value="Collagenase (Catalytic Domain)"/>
    <property type="match status" value="1"/>
</dbReference>
<dbReference type="InterPro" id="IPR035914">
    <property type="entry name" value="Sperma_CUB_dom_sf"/>
</dbReference>
<dbReference type="Pfam" id="PF00431">
    <property type="entry name" value="CUB"/>
    <property type="match status" value="1"/>
</dbReference>
<evidence type="ECO:0000256" key="7">
    <source>
        <dbReference type="PROSITE-ProRule" id="PRU00076"/>
    </source>
</evidence>
<comment type="cofactor">
    <cofactor evidence="8 9">
        <name>Zn(2+)</name>
        <dbReference type="ChEBI" id="CHEBI:29105"/>
    </cofactor>
    <text evidence="8 9">Binds 1 zinc ion per subunit.</text>
</comment>
<gene>
    <name evidence="10" type="ORF">CGI_10023041</name>
</gene>
<dbReference type="Pfam" id="PF00629">
    <property type="entry name" value="MAM"/>
    <property type="match status" value="1"/>
</dbReference>
<dbReference type="Gene3D" id="2.60.120.290">
    <property type="entry name" value="Spermadhesin, CUB domain"/>
    <property type="match status" value="1"/>
</dbReference>
<dbReference type="InterPro" id="IPR000859">
    <property type="entry name" value="CUB_dom"/>
</dbReference>
<dbReference type="SUPFAM" id="SSF49854">
    <property type="entry name" value="Spermadhesin, CUB domain"/>
    <property type="match status" value="1"/>
</dbReference>
<dbReference type="CDD" id="cd06263">
    <property type="entry name" value="MAM"/>
    <property type="match status" value="1"/>
</dbReference>
<keyword evidence="5 8" id="KW-0482">Metalloprotease</keyword>
<dbReference type="PROSITE" id="PS51864">
    <property type="entry name" value="ASTACIN"/>
    <property type="match status" value="1"/>
</dbReference>
<dbReference type="PROSITE" id="PS50060">
    <property type="entry name" value="MAM_2"/>
    <property type="match status" value="1"/>
</dbReference>
<feature type="disulfide bond" evidence="7">
    <location>
        <begin position="476"/>
        <end position="485"/>
    </location>
</feature>
<dbReference type="EC" id="3.4.24.-" evidence="9"/>
<sequence>MKIQSIIVIILTGFLLQRCSASAIHDVRGSQGTQNEVRHNRATKEKKFDPKELNKPLLDENSLEENYAERMVVYLDGKKTKQPPVGTRRKRHFIAEENVKWPNKVIPYQIETSTFNSQTNITAVFQEAVSLFNEAGCVKWVPRTSEEDYISVIGNQLKCSSFVGHLGVSGQKLWLYEYGCVFLDVALHEMLHAAGAMHEQSREDDRDRTITLNWDSIPRQLEMNYRGYKTANAREYDLGSVLQYPLKYGTIRLMYASDPDLAYLTENMKTDLSFYDQAELNAFYQCTDDCTNPPVCQNEGFVKQVNGECSCQCVEGLTGPDCTQIDTSPKCGNIINLEEGKPDKITLYNYDGGLKCTWLIKGTPKTKIQVKIDSLDLPTSDMGNCYHYLEIRDYLTGAPGKLICGNSDGGEFTKKNLGPTNIMIVRFDSDQYETVTPGKGFSLTVTAAPSACSSSPCKYPSTCVDGTTTDEYTCTCTEGYSGTNCDTVAGADRCLRLDYAISDRNIGGAYTTSLTVTAVMGSTTITETLGSTGNVWRSFEMSLEAADDLKRRNVPTPCDGVECPDGRVCQATSTTTYQCRCPAGVCGDSPGNNDMFFTCDFETINEPYCFLEESNSDQFDFTRKTGETLTSNTGPTSAALGSYYKYAEATGHHPGDEAILQSNVPFAFGTYCLSLSIHMEGKESGSLSILTQEGTEDAVLQTQYSGEQTVGWFRASTEIDLTPFTKIMIKAVRGGKKEEHDKGDVAIDNVELKFGPCSN</sequence>
<dbReference type="GO" id="GO:0016020">
    <property type="term" value="C:membrane"/>
    <property type="evidence" value="ECO:0007669"/>
    <property type="project" value="InterPro"/>
</dbReference>
<dbReference type="InterPro" id="IPR024079">
    <property type="entry name" value="MetalloPept_cat_dom_sf"/>
</dbReference>
<keyword evidence="1 8" id="KW-0645">Protease</keyword>
<feature type="disulfide bond" evidence="7">
    <location>
        <begin position="457"/>
        <end position="474"/>
    </location>
</feature>
<evidence type="ECO:0000313" key="10">
    <source>
        <dbReference type="EMBL" id="EKC25422.1"/>
    </source>
</evidence>
<evidence type="ECO:0000256" key="5">
    <source>
        <dbReference type="ARBA" id="ARBA00023049"/>
    </source>
</evidence>
<name>K1PN34_MAGGI</name>
<dbReference type="SUPFAM" id="SSF57196">
    <property type="entry name" value="EGF/Laminin"/>
    <property type="match status" value="1"/>
</dbReference>
<dbReference type="GO" id="GO:0004222">
    <property type="term" value="F:metalloendopeptidase activity"/>
    <property type="evidence" value="ECO:0007669"/>
    <property type="project" value="UniProtKB-UniRule"/>
</dbReference>
<dbReference type="EMBL" id="JH816895">
    <property type="protein sequence ID" value="EKC25422.1"/>
    <property type="molecule type" value="Genomic_DNA"/>
</dbReference>
<dbReference type="SUPFAM" id="SSF55486">
    <property type="entry name" value="Metalloproteases ('zincins'), catalytic domain"/>
    <property type="match status" value="1"/>
</dbReference>